<organism evidence="6 7">
    <name type="scientific">Mycolicibacterium rufum</name>
    <dbReference type="NCBI Taxonomy" id="318424"/>
    <lineage>
        <taxon>Bacteria</taxon>
        <taxon>Bacillati</taxon>
        <taxon>Actinomycetota</taxon>
        <taxon>Actinomycetes</taxon>
        <taxon>Mycobacteriales</taxon>
        <taxon>Mycobacteriaceae</taxon>
        <taxon>Mycolicibacterium</taxon>
    </lineage>
</organism>
<reference evidence="6" key="1">
    <citation type="submission" date="2020-07" db="EMBL/GenBank/DDBJ databases">
        <authorList>
            <person name="Pettersson B.M.F."/>
            <person name="Behra P.R.K."/>
            <person name="Ramesh M."/>
            <person name="Das S."/>
            <person name="Dasgupta S."/>
            <person name="Kirsebom L.A."/>
        </authorList>
    </citation>
    <scope>NUCLEOTIDE SEQUENCE</scope>
    <source>
        <strain evidence="6">DSM 45406</strain>
    </source>
</reference>
<feature type="transmembrane region" description="Helical" evidence="5">
    <location>
        <begin position="76"/>
        <end position="98"/>
    </location>
</feature>
<dbReference type="PANTHER" id="PTHR43483">
    <property type="entry name" value="MEMBRANE TRANSPORTER PROTEIN HI_0806-RELATED"/>
    <property type="match status" value="1"/>
</dbReference>
<evidence type="ECO:0000256" key="2">
    <source>
        <dbReference type="ARBA" id="ARBA00022692"/>
    </source>
</evidence>
<feature type="transmembrane region" description="Helical" evidence="5">
    <location>
        <begin position="44"/>
        <end position="64"/>
    </location>
</feature>
<feature type="transmembrane region" description="Helical" evidence="5">
    <location>
        <begin position="240"/>
        <end position="258"/>
    </location>
</feature>
<sequence>MGVIELVFLSFAAGLGVAVLTAPVGVSGAAFLLPIQLTVLQVPSPAVTPTNLLFNIVAIPGALLRFRTQTPLRNALTTMLLLGTLPGVVIGAVVRVLIPGPHVFRLLIAGFLLPLGIWLCLRRGQNSTTPTGATPFSRRSTVAVAFGAGVIGGIYGIGGGSLLSPILVGRGLPIATVAPATLIATFITSVAGAITYVISAITTAGQHIAPNWMIGLIAGTGGLIGGYLGARLQPHLPERALRTALGAMAIATAILYIIQAL</sequence>
<dbReference type="EMBL" id="JACKRN010000819">
    <property type="protein sequence ID" value="MCV7073170.1"/>
    <property type="molecule type" value="Genomic_DNA"/>
</dbReference>
<keyword evidence="4 5" id="KW-0472">Membrane</keyword>
<gene>
    <name evidence="6" type="ORF">H7H73_25420</name>
</gene>
<feature type="transmembrane region" description="Helical" evidence="5">
    <location>
        <begin position="104"/>
        <end position="121"/>
    </location>
</feature>
<reference evidence="6" key="2">
    <citation type="journal article" date="2022" name="BMC Genomics">
        <title>Comparative genome analysis of mycobacteria focusing on tRNA and non-coding RNA.</title>
        <authorList>
            <person name="Behra P.R.K."/>
            <person name="Pettersson B.M.F."/>
            <person name="Ramesh M."/>
            <person name="Das S."/>
            <person name="Dasgupta S."/>
            <person name="Kirsebom L.A."/>
        </authorList>
    </citation>
    <scope>NUCLEOTIDE SEQUENCE</scope>
    <source>
        <strain evidence="6">DSM 45406</strain>
    </source>
</reference>
<accession>A0A9X2YH59</accession>
<evidence type="ECO:0000313" key="7">
    <source>
        <dbReference type="Proteomes" id="UP001140272"/>
    </source>
</evidence>
<comment type="subcellular location">
    <subcellularLocation>
        <location evidence="5">Cell membrane</location>
        <topology evidence="5">Multi-pass membrane protein</topology>
    </subcellularLocation>
    <subcellularLocation>
        <location evidence="1">Membrane</location>
        <topology evidence="1">Multi-pass membrane protein</topology>
    </subcellularLocation>
</comment>
<proteinExistence type="inferred from homology"/>
<name>A0A9X2YH59_9MYCO</name>
<keyword evidence="5" id="KW-1003">Cell membrane</keyword>
<keyword evidence="3 5" id="KW-1133">Transmembrane helix</keyword>
<dbReference type="AlphaFoldDB" id="A0A9X2YH59"/>
<evidence type="ECO:0000256" key="3">
    <source>
        <dbReference type="ARBA" id="ARBA00022989"/>
    </source>
</evidence>
<keyword evidence="2 5" id="KW-0812">Transmembrane</keyword>
<evidence type="ECO:0000313" key="6">
    <source>
        <dbReference type="EMBL" id="MCV7073170.1"/>
    </source>
</evidence>
<feature type="transmembrane region" description="Helical" evidence="5">
    <location>
        <begin position="210"/>
        <end position="228"/>
    </location>
</feature>
<dbReference type="Proteomes" id="UP001140272">
    <property type="component" value="Unassembled WGS sequence"/>
</dbReference>
<protein>
    <recommendedName>
        <fullName evidence="5">Probable membrane transporter protein</fullName>
    </recommendedName>
</protein>
<dbReference type="PANTHER" id="PTHR43483:SF3">
    <property type="entry name" value="MEMBRANE TRANSPORTER PROTEIN HI_0806-RELATED"/>
    <property type="match status" value="1"/>
</dbReference>
<dbReference type="GO" id="GO:0005886">
    <property type="term" value="C:plasma membrane"/>
    <property type="evidence" value="ECO:0007669"/>
    <property type="project" value="UniProtKB-SubCell"/>
</dbReference>
<feature type="transmembrane region" description="Helical" evidence="5">
    <location>
        <begin position="142"/>
        <end position="168"/>
    </location>
</feature>
<comment type="similarity">
    <text evidence="5">Belongs to the 4-toluene sulfonate uptake permease (TSUP) (TC 2.A.102) family.</text>
</comment>
<feature type="transmembrane region" description="Helical" evidence="5">
    <location>
        <begin position="174"/>
        <end position="198"/>
    </location>
</feature>
<dbReference type="Pfam" id="PF01925">
    <property type="entry name" value="TauE"/>
    <property type="match status" value="1"/>
</dbReference>
<comment type="caution">
    <text evidence="6">The sequence shown here is derived from an EMBL/GenBank/DDBJ whole genome shotgun (WGS) entry which is preliminary data.</text>
</comment>
<evidence type="ECO:0000256" key="1">
    <source>
        <dbReference type="ARBA" id="ARBA00004141"/>
    </source>
</evidence>
<evidence type="ECO:0000256" key="5">
    <source>
        <dbReference type="RuleBase" id="RU363041"/>
    </source>
</evidence>
<dbReference type="InterPro" id="IPR002781">
    <property type="entry name" value="TM_pro_TauE-like"/>
</dbReference>
<evidence type="ECO:0000256" key="4">
    <source>
        <dbReference type="ARBA" id="ARBA00023136"/>
    </source>
</evidence>